<dbReference type="AlphaFoldDB" id="A0AAN9P127"/>
<dbReference type="GO" id="GO:0005770">
    <property type="term" value="C:late endosome"/>
    <property type="evidence" value="ECO:0007669"/>
    <property type="project" value="TreeGrafter"/>
</dbReference>
<dbReference type="PANTHER" id="PTHR11099">
    <property type="entry name" value="VACUOLAR SORTING PROTEIN 35"/>
    <property type="match status" value="1"/>
</dbReference>
<dbReference type="PANTHER" id="PTHR11099:SF6">
    <property type="entry name" value="VACUOLAR PROTEIN SORTING-ASSOCIATED PROTEIN 35B"/>
    <property type="match status" value="1"/>
</dbReference>
<evidence type="ECO:0000313" key="4">
    <source>
        <dbReference type="Proteomes" id="UP001372338"/>
    </source>
</evidence>
<dbReference type="EMBL" id="JAYWIO010000002">
    <property type="protein sequence ID" value="KAK7282454.1"/>
    <property type="molecule type" value="Genomic_DNA"/>
</dbReference>
<reference evidence="3 4" key="1">
    <citation type="submission" date="2024-01" db="EMBL/GenBank/DDBJ databases">
        <title>The genomes of 5 underutilized Papilionoideae crops provide insights into root nodulation and disease resistanc.</title>
        <authorList>
            <person name="Yuan L."/>
        </authorList>
    </citation>
    <scope>NUCLEOTIDE SEQUENCE [LARGE SCALE GENOMIC DNA]</scope>
    <source>
        <strain evidence="3">ZHUSHIDOU_FW_LH</strain>
        <tissue evidence="3">Leaf</tissue>
    </source>
</reference>
<accession>A0AAN9P127</accession>
<sequence>MLLLLFCYAVVVIIAVVLCCCCGVSQQGRCYGACESCLIFGDPELRPSIGLYGLQGPGRIREKKEKERNELRDLVGKNLHVLSQIEGVNLEMYKNTVLPSVLEQVVNCKDELAQFYLMECIIQVFPDEYHLQTLETLLGACPQLQPTVDMKTVLSQLMDRLSNYAASNTEVIEAQVDMPIVGAIALHVSLLTFTLRVHPDRLDYVDQVLGSCVKKLSGKPKLDDNRATSCCTFKCSTRKIQCEYYIITY</sequence>
<dbReference type="GO" id="GO:0006886">
    <property type="term" value="P:intracellular protein transport"/>
    <property type="evidence" value="ECO:0007669"/>
    <property type="project" value="TreeGrafter"/>
</dbReference>
<comment type="caution">
    <text evidence="3">The sequence shown here is derived from an EMBL/GenBank/DDBJ whole genome shotgun (WGS) entry which is preliminary data.</text>
</comment>
<evidence type="ECO:0000313" key="2">
    <source>
        <dbReference type="EMBL" id="KAK7282453.1"/>
    </source>
</evidence>
<dbReference type="InterPro" id="IPR005378">
    <property type="entry name" value="Vps35"/>
</dbReference>
<dbReference type="EMBL" id="JAYWIO010000002">
    <property type="protein sequence ID" value="KAK7282453.1"/>
    <property type="molecule type" value="Genomic_DNA"/>
</dbReference>
<dbReference type="GO" id="GO:0042147">
    <property type="term" value="P:retrograde transport, endosome to Golgi"/>
    <property type="evidence" value="ECO:0007669"/>
    <property type="project" value="InterPro"/>
</dbReference>
<evidence type="ECO:0000313" key="3">
    <source>
        <dbReference type="EMBL" id="KAK7282454.1"/>
    </source>
</evidence>
<dbReference type="GO" id="GO:0005829">
    <property type="term" value="C:cytosol"/>
    <property type="evidence" value="ECO:0007669"/>
    <property type="project" value="GOC"/>
</dbReference>
<keyword evidence="1" id="KW-0732">Signal</keyword>
<feature type="signal peptide" evidence="1">
    <location>
        <begin position="1"/>
        <end position="19"/>
    </location>
</feature>
<dbReference type="Proteomes" id="UP001372338">
    <property type="component" value="Unassembled WGS sequence"/>
</dbReference>
<dbReference type="GO" id="GO:0030906">
    <property type="term" value="C:retromer, cargo-selective complex"/>
    <property type="evidence" value="ECO:0007669"/>
    <property type="project" value="InterPro"/>
</dbReference>
<gene>
    <name evidence="2" type="ORF">RIF29_11243</name>
    <name evidence="3" type="ORF">RIF29_11245</name>
</gene>
<proteinExistence type="predicted"/>
<organism evidence="3 4">
    <name type="scientific">Crotalaria pallida</name>
    <name type="common">Smooth rattlebox</name>
    <name type="synonym">Crotalaria striata</name>
    <dbReference type="NCBI Taxonomy" id="3830"/>
    <lineage>
        <taxon>Eukaryota</taxon>
        <taxon>Viridiplantae</taxon>
        <taxon>Streptophyta</taxon>
        <taxon>Embryophyta</taxon>
        <taxon>Tracheophyta</taxon>
        <taxon>Spermatophyta</taxon>
        <taxon>Magnoliopsida</taxon>
        <taxon>eudicotyledons</taxon>
        <taxon>Gunneridae</taxon>
        <taxon>Pentapetalae</taxon>
        <taxon>rosids</taxon>
        <taxon>fabids</taxon>
        <taxon>Fabales</taxon>
        <taxon>Fabaceae</taxon>
        <taxon>Papilionoideae</taxon>
        <taxon>50 kb inversion clade</taxon>
        <taxon>genistoids sensu lato</taxon>
        <taxon>core genistoids</taxon>
        <taxon>Crotalarieae</taxon>
        <taxon>Crotalaria</taxon>
    </lineage>
</organism>
<feature type="chain" id="PRO_5044711289" evidence="1">
    <location>
        <begin position="20"/>
        <end position="249"/>
    </location>
</feature>
<keyword evidence="4" id="KW-1185">Reference proteome</keyword>
<dbReference type="Pfam" id="PF03635">
    <property type="entry name" value="Vps35"/>
    <property type="match status" value="1"/>
</dbReference>
<evidence type="ECO:0000256" key="1">
    <source>
        <dbReference type="SAM" id="SignalP"/>
    </source>
</evidence>
<name>A0AAN9P127_CROPI</name>
<protein>
    <submittedName>
        <fullName evidence="3">Uncharacterized protein</fullName>
    </submittedName>
</protein>